<reference evidence="1 2" key="1">
    <citation type="submission" date="2017-10" db="EMBL/GenBank/DDBJ databases">
        <title>Draft genome of Longimonas halophila.</title>
        <authorList>
            <person name="Goh K.M."/>
            <person name="Shamsir M.S."/>
            <person name="Lim S.W."/>
        </authorList>
    </citation>
    <scope>NUCLEOTIDE SEQUENCE [LARGE SCALE GENOMIC DNA]</scope>
    <source>
        <strain evidence="1 2">KCTC 42399</strain>
    </source>
</reference>
<accession>A0A2H3NWM4</accession>
<dbReference type="OrthoDB" id="1493845at2"/>
<name>A0A2H3NWM4_9BACT</name>
<proteinExistence type="predicted"/>
<gene>
    <name evidence="1" type="ORF">CRI93_01030</name>
</gene>
<keyword evidence="2" id="KW-1185">Reference proteome</keyword>
<dbReference type="AlphaFoldDB" id="A0A2H3NWM4"/>
<comment type="caution">
    <text evidence="1">The sequence shown here is derived from an EMBL/GenBank/DDBJ whole genome shotgun (WGS) entry which is preliminary data.</text>
</comment>
<dbReference type="EMBL" id="PDEP01000001">
    <property type="protein sequence ID" value="PEN09344.1"/>
    <property type="molecule type" value="Genomic_DNA"/>
</dbReference>
<evidence type="ECO:0000313" key="2">
    <source>
        <dbReference type="Proteomes" id="UP000221024"/>
    </source>
</evidence>
<evidence type="ECO:0000313" key="1">
    <source>
        <dbReference type="EMBL" id="PEN09344.1"/>
    </source>
</evidence>
<organism evidence="1 2">
    <name type="scientific">Longimonas halophila</name>
    <dbReference type="NCBI Taxonomy" id="1469170"/>
    <lineage>
        <taxon>Bacteria</taxon>
        <taxon>Pseudomonadati</taxon>
        <taxon>Rhodothermota</taxon>
        <taxon>Rhodothermia</taxon>
        <taxon>Rhodothermales</taxon>
        <taxon>Salisaetaceae</taxon>
        <taxon>Longimonas</taxon>
    </lineage>
</organism>
<dbReference type="Proteomes" id="UP000221024">
    <property type="component" value="Unassembled WGS sequence"/>
</dbReference>
<sequence length="218" mass="24456">MCAVPENEAADTASPNWTELLRTHLPVSVRAANEALSRVSAVQKWMRTTASEIAAEQPPSAMQDATHAMHGYSTARRALNESFPDLRDAIRTATDGLGALDLDWRPFSPHLSQVQVTFNRDYDVDAFVRVDDATRSVLNTHLDAMQNELPESEPFPRRPHTRTALWAHGGEGIGVRVHRHHPNDDVHRHTFALLPPNEKPTTDLQRDALLTQLLNRWA</sequence>
<protein>
    <submittedName>
        <fullName evidence="1">Uncharacterized protein</fullName>
    </submittedName>
</protein>
<dbReference type="RefSeq" id="WP_098060743.1">
    <property type="nucleotide sequence ID" value="NZ_PDEP01000001.1"/>
</dbReference>